<reference evidence="2" key="1">
    <citation type="submission" date="2017-09" db="EMBL/GenBank/DDBJ databases">
        <authorList>
            <person name="Varghese N."/>
            <person name="Submissions S."/>
        </authorList>
    </citation>
    <scope>NUCLEOTIDE SEQUENCE [LARGE SCALE GENOMIC DNA]</scope>
    <source>
        <strain evidence="2">CGMCC 1.12461</strain>
    </source>
</reference>
<dbReference type="InterPro" id="IPR011990">
    <property type="entry name" value="TPR-like_helical_dom_sf"/>
</dbReference>
<dbReference type="SMART" id="SM00671">
    <property type="entry name" value="SEL1"/>
    <property type="match status" value="2"/>
</dbReference>
<dbReference type="SUPFAM" id="SSF81901">
    <property type="entry name" value="HCP-like"/>
    <property type="match status" value="1"/>
</dbReference>
<gene>
    <name evidence="1" type="ORF">SAMN06297280_0504</name>
</gene>
<dbReference type="OrthoDB" id="8561742at2"/>
<evidence type="ECO:0000313" key="2">
    <source>
        <dbReference type="Proteomes" id="UP000219353"/>
    </source>
</evidence>
<protein>
    <recommendedName>
        <fullName evidence="3">Sel1 repeat family protein</fullName>
    </recommendedName>
</protein>
<dbReference type="RefSeq" id="WP_097109768.1">
    <property type="nucleotide sequence ID" value="NZ_OBEB01000001.1"/>
</dbReference>
<name>A0A285I4H9_9GAMM</name>
<dbReference type="Proteomes" id="UP000219353">
    <property type="component" value="Unassembled WGS sequence"/>
</dbReference>
<evidence type="ECO:0000313" key="1">
    <source>
        <dbReference type="EMBL" id="SNY42922.1"/>
    </source>
</evidence>
<dbReference type="InterPro" id="IPR006597">
    <property type="entry name" value="Sel1-like"/>
</dbReference>
<evidence type="ECO:0008006" key="3">
    <source>
        <dbReference type="Google" id="ProtNLM"/>
    </source>
</evidence>
<accession>A0A285I4H9</accession>
<sequence>MKLLLIVTLFSSMTEFNHIKNEDKAVPISTGSTFFVSSDELPKLADAANNGDLDAAVRLYKHFRFSKLDTENAINWLQKAAELGDKVSQYNLAYYYLQNDNIELARHWALTAMANGVTEASELLEEINGNQ</sequence>
<dbReference type="AlphaFoldDB" id="A0A285I4H9"/>
<organism evidence="1 2">
    <name type="scientific">Arsukibacterium tuosuense</name>
    <dbReference type="NCBI Taxonomy" id="1323745"/>
    <lineage>
        <taxon>Bacteria</taxon>
        <taxon>Pseudomonadati</taxon>
        <taxon>Pseudomonadota</taxon>
        <taxon>Gammaproteobacteria</taxon>
        <taxon>Chromatiales</taxon>
        <taxon>Chromatiaceae</taxon>
        <taxon>Arsukibacterium</taxon>
    </lineage>
</organism>
<keyword evidence="2" id="KW-1185">Reference proteome</keyword>
<dbReference type="Gene3D" id="1.25.40.10">
    <property type="entry name" value="Tetratricopeptide repeat domain"/>
    <property type="match status" value="1"/>
</dbReference>
<proteinExistence type="predicted"/>
<dbReference type="EMBL" id="OBEB01000001">
    <property type="protein sequence ID" value="SNY42922.1"/>
    <property type="molecule type" value="Genomic_DNA"/>
</dbReference>